<keyword evidence="1" id="KW-0472">Membrane</keyword>
<sequence length="89" mass="9864">MSNSTVAEQYAEIILTLDTIRINDYDALASLVLVAYDCVITFDREVEAIWSRKMTGASVLFVVNRYLSILCAALVVAMNSITEQQVSNV</sequence>
<evidence type="ECO:0000313" key="4">
    <source>
        <dbReference type="Proteomes" id="UP000053257"/>
    </source>
</evidence>
<dbReference type="AlphaFoldDB" id="A0A0C3NP61"/>
<dbReference type="Pfam" id="PF20151">
    <property type="entry name" value="DUF6533"/>
    <property type="match status" value="1"/>
</dbReference>
<name>A0A0C3NP61_PHLG1</name>
<reference evidence="3 4" key="1">
    <citation type="journal article" date="2014" name="PLoS Genet.">
        <title>Analysis of the Phlebiopsis gigantea genome, transcriptome and secretome provides insight into its pioneer colonization strategies of wood.</title>
        <authorList>
            <person name="Hori C."/>
            <person name="Ishida T."/>
            <person name="Igarashi K."/>
            <person name="Samejima M."/>
            <person name="Suzuki H."/>
            <person name="Master E."/>
            <person name="Ferreira P."/>
            <person name="Ruiz-Duenas F.J."/>
            <person name="Held B."/>
            <person name="Canessa P."/>
            <person name="Larrondo L.F."/>
            <person name="Schmoll M."/>
            <person name="Druzhinina I.S."/>
            <person name="Kubicek C.P."/>
            <person name="Gaskell J.A."/>
            <person name="Kersten P."/>
            <person name="St John F."/>
            <person name="Glasner J."/>
            <person name="Sabat G."/>
            <person name="Splinter BonDurant S."/>
            <person name="Syed K."/>
            <person name="Yadav J."/>
            <person name="Mgbeahuruike A.C."/>
            <person name="Kovalchuk A."/>
            <person name="Asiegbu F.O."/>
            <person name="Lackner G."/>
            <person name="Hoffmeister D."/>
            <person name="Rencoret J."/>
            <person name="Gutierrez A."/>
            <person name="Sun H."/>
            <person name="Lindquist E."/>
            <person name="Barry K."/>
            <person name="Riley R."/>
            <person name="Grigoriev I.V."/>
            <person name="Henrissat B."/>
            <person name="Kues U."/>
            <person name="Berka R.M."/>
            <person name="Martinez A.T."/>
            <person name="Covert S.F."/>
            <person name="Blanchette R.A."/>
            <person name="Cullen D."/>
        </authorList>
    </citation>
    <scope>NUCLEOTIDE SEQUENCE [LARGE SCALE GENOMIC DNA]</scope>
    <source>
        <strain evidence="3 4">11061_1 CR5-6</strain>
    </source>
</reference>
<accession>A0A0C3NP61</accession>
<feature type="transmembrane region" description="Helical" evidence="1">
    <location>
        <begin position="59"/>
        <end position="81"/>
    </location>
</feature>
<dbReference type="OrthoDB" id="2745134at2759"/>
<organism evidence="3 4">
    <name type="scientific">Phlebiopsis gigantea (strain 11061_1 CR5-6)</name>
    <name type="common">White-rot fungus</name>
    <name type="synonym">Peniophora gigantea</name>
    <dbReference type="NCBI Taxonomy" id="745531"/>
    <lineage>
        <taxon>Eukaryota</taxon>
        <taxon>Fungi</taxon>
        <taxon>Dikarya</taxon>
        <taxon>Basidiomycota</taxon>
        <taxon>Agaricomycotina</taxon>
        <taxon>Agaricomycetes</taxon>
        <taxon>Polyporales</taxon>
        <taxon>Phanerochaetaceae</taxon>
        <taxon>Phlebiopsis</taxon>
    </lineage>
</organism>
<keyword evidence="4" id="KW-1185">Reference proteome</keyword>
<dbReference type="Proteomes" id="UP000053257">
    <property type="component" value="Unassembled WGS sequence"/>
</dbReference>
<gene>
    <name evidence="3" type="ORF">PHLGIDRAFT_443056</name>
</gene>
<keyword evidence="1" id="KW-1133">Transmembrane helix</keyword>
<dbReference type="HOGENOM" id="CLU_2469041_0_0_1"/>
<evidence type="ECO:0000259" key="2">
    <source>
        <dbReference type="Pfam" id="PF20151"/>
    </source>
</evidence>
<protein>
    <recommendedName>
        <fullName evidence="2">DUF6533 domain-containing protein</fullName>
    </recommendedName>
</protein>
<proteinExistence type="predicted"/>
<dbReference type="InterPro" id="IPR045340">
    <property type="entry name" value="DUF6533"/>
</dbReference>
<feature type="domain" description="DUF6533" evidence="2">
    <location>
        <begin position="25"/>
        <end position="70"/>
    </location>
</feature>
<keyword evidence="1" id="KW-0812">Transmembrane</keyword>
<evidence type="ECO:0000313" key="3">
    <source>
        <dbReference type="EMBL" id="KIP06894.1"/>
    </source>
</evidence>
<evidence type="ECO:0000256" key="1">
    <source>
        <dbReference type="SAM" id="Phobius"/>
    </source>
</evidence>
<dbReference type="EMBL" id="KN840508">
    <property type="protein sequence ID" value="KIP06894.1"/>
    <property type="molecule type" value="Genomic_DNA"/>
</dbReference>